<dbReference type="PANTHER" id="PTHR37424:SF1">
    <property type="entry name" value="BACTERIOFERRITIN-ASSOCIATED FERREDOXIN"/>
    <property type="match status" value="1"/>
</dbReference>
<sequence>MYVCLCNALTDRQIREARNRGAQNVSHVFRSTGTKPECGKCVHCVRDILRENQQLSSLEKAS</sequence>
<keyword evidence="1" id="KW-0813">Transport</keyword>
<dbReference type="AlphaFoldDB" id="A0A1N7JHA9"/>
<keyword evidence="2" id="KW-0001">2Fe-2S</keyword>
<evidence type="ECO:0000256" key="3">
    <source>
        <dbReference type="ARBA" id="ARBA00022723"/>
    </source>
</evidence>
<comment type="similarity">
    <text evidence="8">Belongs to the Bfd family.</text>
</comment>
<evidence type="ECO:0000256" key="1">
    <source>
        <dbReference type="ARBA" id="ARBA00022448"/>
    </source>
</evidence>
<accession>A0A1N7JHA9</accession>
<dbReference type="STRING" id="80876.SAMN05421779_102258"/>
<dbReference type="InterPro" id="IPR041854">
    <property type="entry name" value="BFD-like_2Fe2S-bd_dom_sf"/>
</dbReference>
<dbReference type="Gene3D" id="1.10.10.1100">
    <property type="entry name" value="BFD-like [2Fe-2S]-binding domain"/>
    <property type="match status" value="1"/>
</dbReference>
<dbReference type="RefSeq" id="WP_076399153.1">
    <property type="nucleotide sequence ID" value="NZ_FTOA01000002.1"/>
</dbReference>
<dbReference type="Proteomes" id="UP000185678">
    <property type="component" value="Unassembled WGS sequence"/>
</dbReference>
<evidence type="ECO:0000256" key="7">
    <source>
        <dbReference type="ARBA" id="ARBA00039386"/>
    </source>
</evidence>
<dbReference type="PANTHER" id="PTHR37424">
    <property type="entry name" value="BACTERIOFERRITIN-ASSOCIATED FERREDOXIN"/>
    <property type="match status" value="1"/>
</dbReference>
<gene>
    <name evidence="10" type="ORF">SAMN05421779_102258</name>
</gene>
<dbReference type="OrthoDB" id="7428628at2"/>
<feature type="domain" description="BFD-like [2Fe-2S]-binding" evidence="9">
    <location>
        <begin position="2"/>
        <end position="51"/>
    </location>
</feature>
<name>A0A1N7JHA9_9PROT</name>
<keyword evidence="11" id="KW-1185">Reference proteome</keyword>
<keyword evidence="3" id="KW-0479">Metal-binding</keyword>
<dbReference type="InterPro" id="IPR052371">
    <property type="entry name" value="BFD-associated_ferredoxin"/>
</dbReference>
<proteinExistence type="inferred from homology"/>
<keyword evidence="5" id="KW-0408">Iron</keyword>
<dbReference type="EMBL" id="FTOA01000002">
    <property type="protein sequence ID" value="SIS48616.1"/>
    <property type="molecule type" value="Genomic_DNA"/>
</dbReference>
<keyword evidence="4" id="KW-0249">Electron transport</keyword>
<evidence type="ECO:0000313" key="10">
    <source>
        <dbReference type="EMBL" id="SIS48616.1"/>
    </source>
</evidence>
<evidence type="ECO:0000256" key="8">
    <source>
        <dbReference type="ARBA" id="ARBA00046332"/>
    </source>
</evidence>
<evidence type="ECO:0000313" key="11">
    <source>
        <dbReference type="Proteomes" id="UP000185678"/>
    </source>
</evidence>
<dbReference type="Pfam" id="PF04324">
    <property type="entry name" value="Fer2_BFD"/>
    <property type="match status" value="1"/>
</dbReference>
<evidence type="ECO:0000256" key="4">
    <source>
        <dbReference type="ARBA" id="ARBA00022982"/>
    </source>
</evidence>
<organism evidence="10 11">
    <name type="scientific">Insolitispirillum peregrinum</name>
    <dbReference type="NCBI Taxonomy" id="80876"/>
    <lineage>
        <taxon>Bacteria</taxon>
        <taxon>Pseudomonadati</taxon>
        <taxon>Pseudomonadota</taxon>
        <taxon>Alphaproteobacteria</taxon>
        <taxon>Rhodospirillales</taxon>
        <taxon>Novispirillaceae</taxon>
        <taxon>Insolitispirillum</taxon>
    </lineage>
</organism>
<evidence type="ECO:0000256" key="5">
    <source>
        <dbReference type="ARBA" id="ARBA00023004"/>
    </source>
</evidence>
<evidence type="ECO:0000256" key="2">
    <source>
        <dbReference type="ARBA" id="ARBA00022714"/>
    </source>
</evidence>
<dbReference type="GO" id="GO:0046872">
    <property type="term" value="F:metal ion binding"/>
    <property type="evidence" value="ECO:0007669"/>
    <property type="project" value="UniProtKB-KW"/>
</dbReference>
<reference evidence="10 11" key="1">
    <citation type="submission" date="2017-01" db="EMBL/GenBank/DDBJ databases">
        <authorList>
            <person name="Mah S.A."/>
            <person name="Swanson W.J."/>
            <person name="Moy G.W."/>
            <person name="Vacquier V.D."/>
        </authorList>
    </citation>
    <scope>NUCLEOTIDE SEQUENCE [LARGE SCALE GENOMIC DNA]</scope>
    <source>
        <strain evidence="10 11">DSM 11589</strain>
    </source>
</reference>
<evidence type="ECO:0000259" key="9">
    <source>
        <dbReference type="Pfam" id="PF04324"/>
    </source>
</evidence>
<keyword evidence="6" id="KW-0411">Iron-sulfur</keyword>
<evidence type="ECO:0000256" key="6">
    <source>
        <dbReference type="ARBA" id="ARBA00023014"/>
    </source>
</evidence>
<dbReference type="InterPro" id="IPR007419">
    <property type="entry name" value="BFD-like_2Fe2S-bd_dom"/>
</dbReference>
<protein>
    <recommendedName>
        <fullName evidence="7">Bacterioferritin-associated ferredoxin</fullName>
    </recommendedName>
</protein>
<dbReference type="GO" id="GO:0051537">
    <property type="term" value="F:2 iron, 2 sulfur cluster binding"/>
    <property type="evidence" value="ECO:0007669"/>
    <property type="project" value="UniProtKB-KW"/>
</dbReference>